<proteinExistence type="predicted"/>
<dbReference type="InParanoid" id="E9H8G1"/>
<dbReference type="OrthoDB" id="6382074at2759"/>
<dbReference type="KEGG" id="dpx:DAPPUDRAFT_255046"/>
<evidence type="ECO:0000313" key="3">
    <source>
        <dbReference type="Proteomes" id="UP000000305"/>
    </source>
</evidence>
<keyword evidence="3" id="KW-1185">Reference proteome</keyword>
<accession>E9H8G1</accession>
<dbReference type="AlphaFoldDB" id="E9H8G1"/>
<name>E9H8G1_DAPPU</name>
<dbReference type="EMBL" id="GL732604">
    <property type="protein sequence ID" value="EFX71987.1"/>
    <property type="molecule type" value="Genomic_DNA"/>
</dbReference>
<reference evidence="2 3" key="1">
    <citation type="journal article" date="2011" name="Science">
        <title>The ecoresponsive genome of Daphnia pulex.</title>
        <authorList>
            <person name="Colbourne J.K."/>
            <person name="Pfrender M.E."/>
            <person name="Gilbert D."/>
            <person name="Thomas W.K."/>
            <person name="Tucker A."/>
            <person name="Oakley T.H."/>
            <person name="Tokishita S."/>
            <person name="Aerts A."/>
            <person name="Arnold G.J."/>
            <person name="Basu M.K."/>
            <person name="Bauer D.J."/>
            <person name="Caceres C.E."/>
            <person name="Carmel L."/>
            <person name="Casola C."/>
            <person name="Choi J.H."/>
            <person name="Detter J.C."/>
            <person name="Dong Q."/>
            <person name="Dusheyko S."/>
            <person name="Eads B.D."/>
            <person name="Frohlich T."/>
            <person name="Geiler-Samerotte K.A."/>
            <person name="Gerlach D."/>
            <person name="Hatcher P."/>
            <person name="Jogdeo S."/>
            <person name="Krijgsveld J."/>
            <person name="Kriventseva E.V."/>
            <person name="Kultz D."/>
            <person name="Laforsch C."/>
            <person name="Lindquist E."/>
            <person name="Lopez J."/>
            <person name="Manak J.R."/>
            <person name="Muller J."/>
            <person name="Pangilinan J."/>
            <person name="Patwardhan R.P."/>
            <person name="Pitluck S."/>
            <person name="Pritham E.J."/>
            <person name="Rechtsteiner A."/>
            <person name="Rho M."/>
            <person name="Rogozin I.B."/>
            <person name="Sakarya O."/>
            <person name="Salamov A."/>
            <person name="Schaack S."/>
            <person name="Shapiro H."/>
            <person name="Shiga Y."/>
            <person name="Skalitzky C."/>
            <person name="Smith Z."/>
            <person name="Souvorov A."/>
            <person name="Sung W."/>
            <person name="Tang Z."/>
            <person name="Tsuchiya D."/>
            <person name="Tu H."/>
            <person name="Vos H."/>
            <person name="Wang M."/>
            <person name="Wolf Y.I."/>
            <person name="Yamagata H."/>
            <person name="Yamada T."/>
            <person name="Ye Y."/>
            <person name="Shaw J.R."/>
            <person name="Andrews J."/>
            <person name="Crease T.J."/>
            <person name="Tang H."/>
            <person name="Lucas S.M."/>
            <person name="Robertson H.M."/>
            <person name="Bork P."/>
            <person name="Koonin E.V."/>
            <person name="Zdobnov E.M."/>
            <person name="Grigoriev I.V."/>
            <person name="Lynch M."/>
            <person name="Boore J.L."/>
        </authorList>
    </citation>
    <scope>NUCLEOTIDE SEQUENCE [LARGE SCALE GENOMIC DNA]</scope>
</reference>
<organism evidence="2 3">
    <name type="scientific">Daphnia pulex</name>
    <name type="common">Water flea</name>
    <dbReference type="NCBI Taxonomy" id="6669"/>
    <lineage>
        <taxon>Eukaryota</taxon>
        <taxon>Metazoa</taxon>
        <taxon>Ecdysozoa</taxon>
        <taxon>Arthropoda</taxon>
        <taxon>Crustacea</taxon>
        <taxon>Branchiopoda</taxon>
        <taxon>Diplostraca</taxon>
        <taxon>Cladocera</taxon>
        <taxon>Anomopoda</taxon>
        <taxon>Daphniidae</taxon>
        <taxon>Daphnia</taxon>
    </lineage>
</organism>
<evidence type="ECO:0000256" key="1">
    <source>
        <dbReference type="SAM" id="MobiDB-lite"/>
    </source>
</evidence>
<dbReference type="Proteomes" id="UP000000305">
    <property type="component" value="Unassembled WGS sequence"/>
</dbReference>
<protein>
    <submittedName>
        <fullName evidence="2">Uncharacterized protein</fullName>
    </submittedName>
</protein>
<sequence>MRVGTIVPILDENVIEYFQLAAVIHPKFKLCWLDDREENEKKLQKKIISRIEKKLQAMQEEDQSNSSPSKSIPPEE</sequence>
<dbReference type="HOGENOM" id="CLU_2657011_0_0_1"/>
<gene>
    <name evidence="2" type="ORF">DAPPUDRAFT_255046</name>
</gene>
<feature type="region of interest" description="Disordered" evidence="1">
    <location>
        <begin position="56"/>
        <end position="76"/>
    </location>
</feature>
<evidence type="ECO:0000313" key="2">
    <source>
        <dbReference type="EMBL" id="EFX71987.1"/>
    </source>
</evidence>